<evidence type="ECO:0000256" key="3">
    <source>
        <dbReference type="ARBA" id="ARBA00022825"/>
    </source>
</evidence>
<evidence type="ECO:0000259" key="5">
    <source>
        <dbReference type="PROSITE" id="PS51695"/>
    </source>
</evidence>
<sequence length="448" mass="45173">MSDIRNVPATGADSGRRSRRPWAAAAVAGALVALLSGASAVTANSAGGGPAADGQSPAVRACDVPRPGEAACLAEVLPGSAPGSRTQAPAGYGPADLRSAYGLTAAVRAGAGKGRTVAIVDAFDAPTVEADLAVYRSTYGLPPCTTDNGCFRKVNQRGDTAPLPQPDAGWGVEISLDVQAVSALCPSCDILLVESDNANWDSLADGVDTAVRLGATTVSNSYGGPESDVTDNRSHGTGPDPVRAASYNHPGVPIVAAAGDAGFQLDALYPATLSTVTAVGGTTLKKSDTARGWSETAWATNYKGGAAGAGCSAHVAKPAWQHDRDCPNRTLTDISAVADPVTGLAVYDSIRDPNGPPAGWMKVGGTSASAPLVAAMYALAGHTEDVRDASRLYAHRDRLNDISGGSVSVPHSGQECPASSYLCTALRGYDGPTGLGTPDGLGAFAPVH</sequence>
<accession>A0ABV8TJL0</accession>
<comment type="caution">
    <text evidence="6">The sequence shown here is derived from an EMBL/GenBank/DDBJ whole genome shotgun (WGS) entry which is preliminary data.</text>
</comment>
<dbReference type="PANTHER" id="PTHR14218">
    <property type="entry name" value="PROTEASE S8 TRIPEPTIDYL PEPTIDASE I CLN2"/>
    <property type="match status" value="1"/>
</dbReference>
<keyword evidence="2" id="KW-0378">Hydrolase</keyword>
<dbReference type="PROSITE" id="PS51695">
    <property type="entry name" value="SEDOLISIN"/>
    <property type="match status" value="1"/>
</dbReference>
<evidence type="ECO:0000313" key="6">
    <source>
        <dbReference type="EMBL" id="MFC4330770.1"/>
    </source>
</evidence>
<proteinExistence type="predicted"/>
<evidence type="ECO:0000256" key="4">
    <source>
        <dbReference type="SAM" id="MobiDB-lite"/>
    </source>
</evidence>
<dbReference type="Proteomes" id="UP001595824">
    <property type="component" value="Unassembled WGS sequence"/>
</dbReference>
<dbReference type="Gene3D" id="3.40.50.200">
    <property type="entry name" value="Peptidase S8/S53 domain"/>
    <property type="match status" value="1"/>
</dbReference>
<dbReference type="Pfam" id="PF00082">
    <property type="entry name" value="Peptidase_S8"/>
    <property type="match status" value="1"/>
</dbReference>
<feature type="region of interest" description="Disordered" evidence="4">
    <location>
        <begin position="1"/>
        <end position="20"/>
    </location>
</feature>
<dbReference type="SUPFAM" id="SSF52743">
    <property type="entry name" value="Subtilisin-like"/>
    <property type="match status" value="1"/>
</dbReference>
<dbReference type="InterPro" id="IPR023828">
    <property type="entry name" value="Peptidase_S8_Ser-AS"/>
</dbReference>
<dbReference type="RefSeq" id="WP_381741799.1">
    <property type="nucleotide sequence ID" value="NZ_JBHSDP010000024.1"/>
</dbReference>
<dbReference type="EMBL" id="JBHSDP010000024">
    <property type="protein sequence ID" value="MFC4330770.1"/>
    <property type="molecule type" value="Genomic_DNA"/>
</dbReference>
<dbReference type="InterPro" id="IPR036852">
    <property type="entry name" value="Peptidase_S8/S53_dom_sf"/>
</dbReference>
<gene>
    <name evidence="6" type="ORF">ACFPC0_23885</name>
</gene>
<dbReference type="PROSITE" id="PS00138">
    <property type="entry name" value="SUBTILASE_SER"/>
    <property type="match status" value="1"/>
</dbReference>
<feature type="domain" description="Peptidase S53" evidence="5">
    <location>
        <begin position="91"/>
        <end position="448"/>
    </location>
</feature>
<name>A0ABV8TJL0_9ACTN</name>
<protein>
    <submittedName>
        <fullName evidence="6">S8 family serine peptidase</fullName>
    </submittedName>
</protein>
<keyword evidence="3" id="KW-0720">Serine protease</keyword>
<evidence type="ECO:0000313" key="7">
    <source>
        <dbReference type="Proteomes" id="UP001595824"/>
    </source>
</evidence>
<dbReference type="InterPro" id="IPR000209">
    <property type="entry name" value="Peptidase_S8/S53_dom"/>
</dbReference>
<feature type="region of interest" description="Disordered" evidence="4">
    <location>
        <begin position="218"/>
        <end position="240"/>
    </location>
</feature>
<organism evidence="6 7">
    <name type="scientific">Streptomyces andamanensis</name>
    <dbReference type="NCBI Taxonomy" id="1565035"/>
    <lineage>
        <taxon>Bacteria</taxon>
        <taxon>Bacillati</taxon>
        <taxon>Actinomycetota</taxon>
        <taxon>Actinomycetes</taxon>
        <taxon>Kitasatosporales</taxon>
        <taxon>Streptomycetaceae</taxon>
        <taxon>Streptomyces</taxon>
    </lineage>
</organism>
<dbReference type="InterPro" id="IPR050819">
    <property type="entry name" value="Tripeptidyl-peptidase_I"/>
</dbReference>
<evidence type="ECO:0000256" key="1">
    <source>
        <dbReference type="ARBA" id="ARBA00022670"/>
    </source>
</evidence>
<dbReference type="InterPro" id="IPR030400">
    <property type="entry name" value="Sedolisin_dom"/>
</dbReference>
<reference evidence="7" key="1">
    <citation type="journal article" date="2019" name="Int. J. Syst. Evol. Microbiol.">
        <title>The Global Catalogue of Microorganisms (GCM) 10K type strain sequencing project: providing services to taxonomists for standard genome sequencing and annotation.</title>
        <authorList>
            <consortium name="The Broad Institute Genomics Platform"/>
            <consortium name="The Broad Institute Genome Sequencing Center for Infectious Disease"/>
            <person name="Wu L."/>
            <person name="Ma J."/>
        </authorList>
    </citation>
    <scope>NUCLEOTIDE SEQUENCE [LARGE SCALE GENOMIC DNA]</scope>
    <source>
        <strain evidence="7">PCU 347</strain>
    </source>
</reference>
<evidence type="ECO:0000256" key="2">
    <source>
        <dbReference type="ARBA" id="ARBA00022801"/>
    </source>
</evidence>
<keyword evidence="1" id="KW-0645">Protease</keyword>
<dbReference type="PANTHER" id="PTHR14218:SF15">
    <property type="entry name" value="TRIPEPTIDYL-PEPTIDASE 1"/>
    <property type="match status" value="1"/>
</dbReference>
<keyword evidence="7" id="KW-1185">Reference proteome</keyword>